<proteinExistence type="predicted"/>
<sequence length="175" mass="19523">MGDAHMALGPLELVNGRWVVGDSLRPGGSWLEFRTEGLCWQGRLGGGELIPWSRIMLGVRVYIGRGYPNHGQYSLLGMLGNLSGPFKGRGGGHIDVTLRHPYEDRKLTFDRHAHPYHLLDTFLLEELLSQVVAAGEAHRLGDPDWLGHVLGRMALLTPWLTRRKLGEAVEEAWRG</sequence>
<dbReference type="EMBL" id="CP109546">
    <property type="protein sequence ID" value="WTZ15128.1"/>
    <property type="molecule type" value="Genomic_DNA"/>
</dbReference>
<accession>A0AAU3IC62</accession>
<organism evidence="1">
    <name type="scientific">Streptomyces sp. NBC_01393</name>
    <dbReference type="NCBI Taxonomy" id="2903851"/>
    <lineage>
        <taxon>Bacteria</taxon>
        <taxon>Bacillati</taxon>
        <taxon>Actinomycetota</taxon>
        <taxon>Actinomycetes</taxon>
        <taxon>Kitasatosporales</taxon>
        <taxon>Streptomycetaceae</taxon>
        <taxon>Streptomyces</taxon>
    </lineage>
</organism>
<protein>
    <submittedName>
        <fullName evidence="1">Uncharacterized protein</fullName>
    </submittedName>
</protein>
<dbReference type="AlphaFoldDB" id="A0AAU3IC62"/>
<evidence type="ECO:0000313" key="1">
    <source>
        <dbReference type="EMBL" id="WTZ15128.1"/>
    </source>
</evidence>
<reference evidence="1" key="1">
    <citation type="submission" date="2022-10" db="EMBL/GenBank/DDBJ databases">
        <title>The complete genomes of actinobacterial strains from the NBC collection.</title>
        <authorList>
            <person name="Joergensen T.S."/>
            <person name="Alvarez Arevalo M."/>
            <person name="Sterndorff E.B."/>
            <person name="Faurdal D."/>
            <person name="Vuksanovic O."/>
            <person name="Mourched A.-S."/>
            <person name="Charusanti P."/>
            <person name="Shaw S."/>
            <person name="Blin K."/>
            <person name="Weber T."/>
        </authorList>
    </citation>
    <scope>NUCLEOTIDE SEQUENCE</scope>
    <source>
        <strain evidence="1">NBC_01393</strain>
    </source>
</reference>
<gene>
    <name evidence="1" type="ORF">OG699_33535</name>
</gene>
<name>A0AAU3IC62_9ACTN</name>